<gene>
    <name evidence="3" type="ordered locus">PHZ_c2490</name>
</gene>
<dbReference type="AlphaFoldDB" id="B4RGJ3"/>
<dbReference type="KEGG" id="pzu:PHZ_c2490"/>
<proteinExistence type="predicted"/>
<organism evidence="3 4">
    <name type="scientific">Phenylobacterium zucineum (strain HLK1)</name>
    <dbReference type="NCBI Taxonomy" id="450851"/>
    <lineage>
        <taxon>Bacteria</taxon>
        <taxon>Pseudomonadati</taxon>
        <taxon>Pseudomonadota</taxon>
        <taxon>Alphaproteobacteria</taxon>
        <taxon>Caulobacterales</taxon>
        <taxon>Caulobacteraceae</taxon>
        <taxon>Phenylobacterium</taxon>
    </lineage>
</organism>
<feature type="signal peptide" evidence="2">
    <location>
        <begin position="1"/>
        <end position="24"/>
    </location>
</feature>
<evidence type="ECO:0000313" key="3">
    <source>
        <dbReference type="EMBL" id="ACG78899.1"/>
    </source>
</evidence>
<evidence type="ECO:0000256" key="2">
    <source>
        <dbReference type="SAM" id="SignalP"/>
    </source>
</evidence>
<feature type="chain" id="PRO_5002825458" description="Dentin sialophosphoprotein" evidence="2">
    <location>
        <begin position="25"/>
        <end position="228"/>
    </location>
</feature>
<protein>
    <recommendedName>
        <fullName evidence="5">Dentin sialophosphoprotein</fullName>
    </recommendedName>
</protein>
<dbReference type="HOGENOM" id="CLU_1213894_0_0_5"/>
<evidence type="ECO:0000313" key="4">
    <source>
        <dbReference type="Proteomes" id="UP000001868"/>
    </source>
</evidence>
<sequence>MKIKLIASVSALAFGLAMSGAAMAQSAGADEGNAAAANGGSIATAFDISALNGNTVDSNNDNSTDVSGLNNNDLSSNDDNSTNTDASTDVSGLNNNDLSTNTDSNNDNSTNTDSSTDVSGLNNNALASYNTDVEDSYNSDSSTTNTTINVRMNLSEQDLDAEVTNISFGGAGGNNGDDNRRLRTGDISASGNAFQGFGGIHTASNSSGFGSAAQAGTLVSANANVTFQ</sequence>
<feature type="region of interest" description="Disordered" evidence="1">
    <location>
        <begin position="59"/>
        <end position="123"/>
    </location>
</feature>
<name>B4RGJ3_PHEZH</name>
<dbReference type="Proteomes" id="UP000001868">
    <property type="component" value="Chromosome"/>
</dbReference>
<evidence type="ECO:0008006" key="5">
    <source>
        <dbReference type="Google" id="ProtNLM"/>
    </source>
</evidence>
<evidence type="ECO:0000256" key="1">
    <source>
        <dbReference type="SAM" id="MobiDB-lite"/>
    </source>
</evidence>
<keyword evidence="4" id="KW-1185">Reference proteome</keyword>
<reference evidence="3 4" key="1">
    <citation type="journal article" date="2008" name="BMC Genomics">
        <title>Complete genome of Phenylobacterium zucineum - a novel facultative intracellular bacterium isolated from human erythroleukemia cell line K562.</title>
        <authorList>
            <person name="Luo Y."/>
            <person name="Xu X."/>
            <person name="Ding Z."/>
            <person name="Liu Z."/>
            <person name="Zhang B."/>
            <person name="Yan Z."/>
            <person name="Sun J."/>
            <person name="Hu S."/>
            <person name="Hu X."/>
        </authorList>
    </citation>
    <scope>NUCLEOTIDE SEQUENCE [LARGE SCALE GENOMIC DNA]</scope>
    <source>
        <strain evidence="3 4">HLK1</strain>
    </source>
</reference>
<accession>B4RGJ3</accession>
<dbReference type="EMBL" id="CP000747">
    <property type="protein sequence ID" value="ACG78899.1"/>
    <property type="molecule type" value="Genomic_DNA"/>
</dbReference>
<dbReference type="RefSeq" id="WP_012523037.1">
    <property type="nucleotide sequence ID" value="NC_011144.1"/>
</dbReference>
<feature type="compositionally biased region" description="Low complexity" evidence="1">
    <location>
        <begin position="59"/>
        <end position="117"/>
    </location>
</feature>
<keyword evidence="2" id="KW-0732">Signal</keyword>
<dbReference type="STRING" id="450851.PHZ_c2490"/>